<evidence type="ECO:0008006" key="3">
    <source>
        <dbReference type="Google" id="ProtNLM"/>
    </source>
</evidence>
<name>A0A2G8QTC9_9RHOB</name>
<proteinExistence type="predicted"/>
<dbReference type="EMBL" id="AWWI01000186">
    <property type="protein sequence ID" value="PIL12451.1"/>
    <property type="molecule type" value="Genomic_DNA"/>
</dbReference>
<organism evidence="1 2">
    <name type="scientific">Puniceibacterium antarcticum</name>
    <dbReference type="NCBI Taxonomy" id="1206336"/>
    <lineage>
        <taxon>Bacteria</taxon>
        <taxon>Pseudomonadati</taxon>
        <taxon>Pseudomonadota</taxon>
        <taxon>Alphaproteobacteria</taxon>
        <taxon>Rhodobacterales</taxon>
        <taxon>Paracoccaceae</taxon>
        <taxon>Puniceibacterium</taxon>
    </lineage>
</organism>
<dbReference type="Proteomes" id="UP000231259">
    <property type="component" value="Unassembled WGS sequence"/>
</dbReference>
<gene>
    <name evidence="1" type="ORF">P775_28530</name>
</gene>
<comment type="caution">
    <text evidence="1">The sequence shown here is derived from an EMBL/GenBank/DDBJ whole genome shotgun (WGS) entry which is preliminary data.</text>
</comment>
<evidence type="ECO:0000313" key="2">
    <source>
        <dbReference type="Proteomes" id="UP000231259"/>
    </source>
</evidence>
<evidence type="ECO:0000313" key="1">
    <source>
        <dbReference type="EMBL" id="PIL12451.1"/>
    </source>
</evidence>
<accession>A0A2G8QTC9</accession>
<sequence length="159" mass="18631">MAASIITNVDIYQQIAEEAFESMEEAFKAIRRRRPDGGGWIFALDPTNRSFKFALVYIAFSGMWLEAKLHLTISERFGKRVAKDIDRKDYEAKLELLGFLDADLRANLEYFRGLRREIMHEKAFLDSGKIRYAQDEAHKVKSLMKELMRRFEATEERSK</sequence>
<reference evidence="1 2" key="1">
    <citation type="submission" date="2013-09" db="EMBL/GenBank/DDBJ databases">
        <title>Genome sequencing of Phaeobacter antarcticus sp. nov. SM1211.</title>
        <authorList>
            <person name="Zhang X.-Y."/>
            <person name="Liu C."/>
            <person name="Chen X.-L."/>
            <person name="Xie B.-B."/>
            <person name="Qin Q.-L."/>
            <person name="Rong J.-C."/>
            <person name="Zhang Y.-Z."/>
        </authorList>
    </citation>
    <scope>NUCLEOTIDE SEQUENCE [LARGE SCALE GENOMIC DNA]</scope>
    <source>
        <strain evidence="1 2">SM1211</strain>
    </source>
</reference>
<keyword evidence="2" id="KW-1185">Reference proteome</keyword>
<dbReference type="RefSeq" id="WP_099913915.1">
    <property type="nucleotide sequence ID" value="NZ_AWWI01000186.1"/>
</dbReference>
<dbReference type="OrthoDB" id="7059685at2"/>
<dbReference type="AlphaFoldDB" id="A0A2G8QTC9"/>
<protein>
    <recommendedName>
        <fullName evidence="3">RiboL-PSP-HEPN domain-containing protein</fullName>
    </recommendedName>
</protein>